<dbReference type="InParanoid" id="A0A165FAJ9"/>
<protein>
    <recommendedName>
        <fullName evidence="1">Gcn1 N-terminal domain-containing protein</fullName>
    </recommendedName>
</protein>
<evidence type="ECO:0000259" key="1">
    <source>
        <dbReference type="Pfam" id="PF12074"/>
    </source>
</evidence>
<dbReference type="EMBL" id="KV426093">
    <property type="protein sequence ID" value="KZV88681.1"/>
    <property type="molecule type" value="Genomic_DNA"/>
</dbReference>
<dbReference type="AlphaFoldDB" id="A0A165FAJ9"/>
<evidence type="ECO:0000313" key="3">
    <source>
        <dbReference type="Proteomes" id="UP000077266"/>
    </source>
</evidence>
<name>A0A165FAJ9_EXIGL</name>
<dbReference type="Proteomes" id="UP000077266">
    <property type="component" value="Unassembled WGS sequence"/>
</dbReference>
<keyword evidence="3" id="KW-1185">Reference proteome</keyword>
<sequence>MAVNARAKRAVLYATLASTPAPIPDVIPLVVSRLPQLAFTRQSPSSRVTLGNGGGYRDDAYEFQVTNAVTKFADQVVAPLSAVVKATSTTTLPSPLEAYVALAVFLGRKPREPFAKSAPSLVAVFGTALKPGFLVLDKVHTKLATAEEERVIDSLRPRKKRRVEGAWQRQDADIQKWELSCASLSRRRRHLLRPYRGHQLDSELQLVRRDVRACESEFLPYFGTLSALLLEKDSVVPAGSILVGRNGVDAFLDLTDGCTGRIGVFKHSLGVATFSALKNDGLPKDTGLVDGGLDREQDTGEEVARLADNLWDENGLDIAETFSVDLFSLLGHDNMFASTAAAAVFFRDKNHCSTNMFVVFGGQILILFHLAGSSGKRQLHSKPLLRRSLAEKDLVPSFLA</sequence>
<feature type="domain" description="Gcn1 N-terminal" evidence="1">
    <location>
        <begin position="64"/>
        <end position="150"/>
    </location>
</feature>
<gene>
    <name evidence="2" type="ORF">EXIGLDRAFT_772473</name>
</gene>
<evidence type="ECO:0000313" key="2">
    <source>
        <dbReference type="EMBL" id="KZV88681.1"/>
    </source>
</evidence>
<accession>A0A165FAJ9</accession>
<reference evidence="2 3" key="1">
    <citation type="journal article" date="2016" name="Mol. Biol. Evol.">
        <title>Comparative Genomics of Early-Diverging Mushroom-Forming Fungi Provides Insights into the Origins of Lignocellulose Decay Capabilities.</title>
        <authorList>
            <person name="Nagy L.G."/>
            <person name="Riley R."/>
            <person name="Tritt A."/>
            <person name="Adam C."/>
            <person name="Daum C."/>
            <person name="Floudas D."/>
            <person name="Sun H."/>
            <person name="Yadav J.S."/>
            <person name="Pangilinan J."/>
            <person name="Larsson K.H."/>
            <person name="Matsuura K."/>
            <person name="Barry K."/>
            <person name="Labutti K."/>
            <person name="Kuo R."/>
            <person name="Ohm R.A."/>
            <person name="Bhattacharya S.S."/>
            <person name="Shirouzu T."/>
            <person name="Yoshinaga Y."/>
            <person name="Martin F.M."/>
            <person name="Grigoriev I.V."/>
            <person name="Hibbett D.S."/>
        </authorList>
    </citation>
    <scope>NUCLEOTIDE SEQUENCE [LARGE SCALE GENOMIC DNA]</scope>
    <source>
        <strain evidence="2 3">HHB12029</strain>
    </source>
</reference>
<dbReference type="OrthoDB" id="5148094at2759"/>
<organism evidence="2 3">
    <name type="scientific">Exidia glandulosa HHB12029</name>
    <dbReference type="NCBI Taxonomy" id="1314781"/>
    <lineage>
        <taxon>Eukaryota</taxon>
        <taxon>Fungi</taxon>
        <taxon>Dikarya</taxon>
        <taxon>Basidiomycota</taxon>
        <taxon>Agaricomycotina</taxon>
        <taxon>Agaricomycetes</taxon>
        <taxon>Auriculariales</taxon>
        <taxon>Exidiaceae</taxon>
        <taxon>Exidia</taxon>
    </lineage>
</organism>
<dbReference type="Pfam" id="PF12074">
    <property type="entry name" value="Gcn1_N"/>
    <property type="match status" value="1"/>
</dbReference>
<proteinExistence type="predicted"/>
<dbReference type="InterPro" id="IPR022716">
    <property type="entry name" value="Gcn1_N"/>
</dbReference>